<dbReference type="OrthoDB" id="10251073at2759"/>
<dbReference type="AlphaFoldDB" id="A0A0V1KKS8"/>
<dbReference type="CDD" id="cd10567">
    <property type="entry name" value="SWIB-MDM2_like"/>
    <property type="match status" value="1"/>
</dbReference>
<evidence type="ECO:0000313" key="2">
    <source>
        <dbReference type="Proteomes" id="UP000054721"/>
    </source>
</evidence>
<proteinExistence type="predicted"/>
<evidence type="ECO:0000313" key="1">
    <source>
        <dbReference type="EMBL" id="KRZ47931.1"/>
    </source>
</evidence>
<keyword evidence="2" id="KW-1185">Reference proteome</keyword>
<dbReference type="InterPro" id="IPR036885">
    <property type="entry name" value="SWIB_MDM2_dom_sf"/>
</dbReference>
<sequence>MDDIHKIPGKVTNKDLKEIQSIVFEVFERKCNAHVIGMNIESAVCFKYAPVTSAEMRRSELVRRMWEIIKERNLLENFESMNLQDPTNRAFVICDTQFEDIFTCILCRILEIEMKIWNESTEQSLQNKMSYGFGKNGLMHCDTTVILLPMYSI</sequence>
<gene>
    <name evidence="1" type="ORF">T02_16309</name>
</gene>
<comment type="caution">
    <text evidence="1">The sequence shown here is derived from an EMBL/GenBank/DDBJ whole genome shotgun (WGS) entry which is preliminary data.</text>
</comment>
<reference evidence="1 2" key="1">
    <citation type="submission" date="2015-05" db="EMBL/GenBank/DDBJ databases">
        <title>Evolution of Trichinella species and genotypes.</title>
        <authorList>
            <person name="Korhonen P.K."/>
            <person name="Edoardo P."/>
            <person name="Giuseppe L.R."/>
            <person name="Gasser R.B."/>
        </authorList>
    </citation>
    <scope>NUCLEOTIDE SEQUENCE [LARGE SCALE GENOMIC DNA]</scope>
    <source>
        <strain evidence="1">ISS10</strain>
    </source>
</reference>
<dbReference type="EMBL" id="JYDW01000516">
    <property type="protein sequence ID" value="KRZ47931.1"/>
    <property type="molecule type" value="Genomic_DNA"/>
</dbReference>
<accession>A0A0V1KKS8</accession>
<dbReference type="SUPFAM" id="SSF47592">
    <property type="entry name" value="SWIB/MDM2 domain"/>
    <property type="match status" value="1"/>
</dbReference>
<dbReference type="STRING" id="6335.A0A0V1KKS8"/>
<dbReference type="Gene3D" id="1.10.245.10">
    <property type="entry name" value="SWIB/MDM2 domain"/>
    <property type="match status" value="1"/>
</dbReference>
<organism evidence="1 2">
    <name type="scientific">Trichinella nativa</name>
    <dbReference type="NCBI Taxonomy" id="6335"/>
    <lineage>
        <taxon>Eukaryota</taxon>
        <taxon>Metazoa</taxon>
        <taxon>Ecdysozoa</taxon>
        <taxon>Nematoda</taxon>
        <taxon>Enoplea</taxon>
        <taxon>Dorylaimia</taxon>
        <taxon>Trichinellida</taxon>
        <taxon>Trichinellidae</taxon>
        <taxon>Trichinella</taxon>
    </lineage>
</organism>
<protein>
    <submittedName>
        <fullName evidence="1">Uncharacterized protein</fullName>
    </submittedName>
</protein>
<name>A0A0V1KKS8_9BILA</name>
<dbReference type="Proteomes" id="UP000054721">
    <property type="component" value="Unassembled WGS sequence"/>
</dbReference>